<evidence type="ECO:0000256" key="8">
    <source>
        <dbReference type="ARBA" id="ARBA00047883"/>
    </source>
</evidence>
<gene>
    <name evidence="9 13" type="primary">thiE</name>
    <name evidence="13" type="ORF">AMPC_28820</name>
</gene>
<dbReference type="EC" id="2.5.1.3" evidence="9"/>
<keyword evidence="2 9" id="KW-0808">Transferase</keyword>
<dbReference type="RefSeq" id="WP_248342081.1">
    <property type="nucleotide sequence ID" value="NZ_AP025592.1"/>
</dbReference>
<evidence type="ECO:0000313" key="14">
    <source>
        <dbReference type="Proteomes" id="UP001162734"/>
    </source>
</evidence>
<comment type="pathway">
    <text evidence="1 9 11">Cofactor biosynthesis; thiamine diphosphate biosynthesis; thiamine phosphate from 4-amino-2-methyl-5-diphosphomethylpyrimidine and 4-methyl-5-(2-phosphoethyl)-thiazole: step 1/1.</text>
</comment>
<comment type="caution">
    <text evidence="9">Lacks conserved residue(s) required for the propagation of feature annotation.</text>
</comment>
<dbReference type="CDD" id="cd00564">
    <property type="entry name" value="TMP_TenI"/>
    <property type="match status" value="1"/>
</dbReference>
<feature type="binding site" evidence="9">
    <location>
        <begin position="43"/>
        <end position="47"/>
    </location>
    <ligand>
        <name>4-amino-2-methyl-5-(diphosphooxymethyl)pyrimidine</name>
        <dbReference type="ChEBI" id="CHEBI:57841"/>
    </ligand>
</feature>
<dbReference type="InterPro" id="IPR034291">
    <property type="entry name" value="TMP_synthase"/>
</dbReference>
<feature type="binding site" evidence="9">
    <location>
        <position position="113"/>
    </location>
    <ligand>
        <name>4-amino-2-methyl-5-(diphosphooxymethyl)pyrimidine</name>
        <dbReference type="ChEBI" id="CHEBI:57841"/>
    </ligand>
</feature>
<reference evidence="14" key="1">
    <citation type="journal article" date="2022" name="Int. J. Syst. Evol. Microbiol.">
        <title>Anaeromyxobacter oryzae sp. nov., Anaeromyxobacter diazotrophicus sp. nov. and Anaeromyxobacter paludicola sp. nov., isolated from paddy soils.</title>
        <authorList>
            <person name="Itoh H."/>
            <person name="Xu Z."/>
            <person name="Mise K."/>
            <person name="Masuda Y."/>
            <person name="Ushijima N."/>
            <person name="Hayakawa C."/>
            <person name="Shiratori Y."/>
            <person name="Senoo K."/>
        </authorList>
    </citation>
    <scope>NUCLEOTIDE SEQUENCE [LARGE SCALE GENOMIC DNA]</scope>
    <source>
        <strain evidence="14">Red630</strain>
    </source>
</reference>
<evidence type="ECO:0000256" key="6">
    <source>
        <dbReference type="ARBA" id="ARBA00047334"/>
    </source>
</evidence>
<feature type="binding site" evidence="9">
    <location>
        <position position="170"/>
    </location>
    <ligand>
        <name>2-[(2R,5Z)-2-carboxy-4-methylthiazol-5(2H)-ylidene]ethyl phosphate</name>
        <dbReference type="ChEBI" id="CHEBI:62899"/>
    </ligand>
</feature>
<comment type="catalytic activity">
    <reaction evidence="8 9 10">
        <text>2-[(2R,5Z)-2-carboxy-4-methylthiazol-5(2H)-ylidene]ethyl phosphate + 4-amino-2-methyl-5-(diphosphooxymethyl)pyrimidine + 2 H(+) = thiamine phosphate + CO2 + diphosphate</text>
        <dbReference type="Rhea" id="RHEA:47844"/>
        <dbReference type="ChEBI" id="CHEBI:15378"/>
        <dbReference type="ChEBI" id="CHEBI:16526"/>
        <dbReference type="ChEBI" id="CHEBI:33019"/>
        <dbReference type="ChEBI" id="CHEBI:37575"/>
        <dbReference type="ChEBI" id="CHEBI:57841"/>
        <dbReference type="ChEBI" id="CHEBI:62899"/>
        <dbReference type="EC" id="2.5.1.3"/>
    </reaction>
</comment>
<dbReference type="InterPro" id="IPR022998">
    <property type="entry name" value="ThiamineP_synth_TenI"/>
</dbReference>
<dbReference type="NCBIfam" id="TIGR00693">
    <property type="entry name" value="thiE"/>
    <property type="match status" value="1"/>
</dbReference>
<feature type="binding site" evidence="9">
    <location>
        <position position="94"/>
    </location>
    <ligand>
        <name>Mg(2+)</name>
        <dbReference type="ChEBI" id="CHEBI:18420"/>
    </ligand>
</feature>
<feature type="binding site" evidence="9">
    <location>
        <position position="74"/>
    </location>
    <ligand>
        <name>4-amino-2-methyl-5-(diphosphooxymethyl)pyrimidine</name>
        <dbReference type="ChEBI" id="CHEBI:57841"/>
    </ligand>
</feature>
<proteinExistence type="inferred from homology"/>
<feature type="binding site" evidence="9">
    <location>
        <position position="142"/>
    </location>
    <ligand>
        <name>4-amino-2-methyl-5-(diphosphooxymethyl)pyrimidine</name>
        <dbReference type="ChEBI" id="CHEBI:57841"/>
    </ligand>
</feature>
<feature type="binding site" evidence="9">
    <location>
        <begin position="139"/>
        <end position="141"/>
    </location>
    <ligand>
        <name>2-[(2R,5Z)-2-carboxy-4-methylthiazol-5(2H)-ylidene]ethyl phosphate</name>
        <dbReference type="ChEBI" id="CHEBI:62899"/>
    </ligand>
</feature>
<dbReference type="Gene3D" id="3.20.20.70">
    <property type="entry name" value="Aldolase class I"/>
    <property type="match status" value="1"/>
</dbReference>
<evidence type="ECO:0000256" key="11">
    <source>
        <dbReference type="RuleBase" id="RU004253"/>
    </source>
</evidence>
<dbReference type="EMBL" id="AP025592">
    <property type="protein sequence ID" value="BDG09769.1"/>
    <property type="molecule type" value="Genomic_DNA"/>
</dbReference>
<comment type="catalytic activity">
    <reaction evidence="7 9 10">
        <text>2-(2-carboxy-4-methylthiazol-5-yl)ethyl phosphate + 4-amino-2-methyl-5-(diphosphooxymethyl)pyrimidine + 2 H(+) = thiamine phosphate + CO2 + diphosphate</text>
        <dbReference type="Rhea" id="RHEA:47848"/>
        <dbReference type="ChEBI" id="CHEBI:15378"/>
        <dbReference type="ChEBI" id="CHEBI:16526"/>
        <dbReference type="ChEBI" id="CHEBI:33019"/>
        <dbReference type="ChEBI" id="CHEBI:37575"/>
        <dbReference type="ChEBI" id="CHEBI:57841"/>
        <dbReference type="ChEBI" id="CHEBI:62890"/>
        <dbReference type="EC" id="2.5.1.3"/>
    </reaction>
</comment>
<dbReference type="InterPro" id="IPR013785">
    <property type="entry name" value="Aldolase_TIM"/>
</dbReference>
<evidence type="ECO:0000256" key="5">
    <source>
        <dbReference type="ARBA" id="ARBA00022977"/>
    </source>
</evidence>
<accession>A0ABM7XD11</accession>
<evidence type="ECO:0000256" key="7">
    <source>
        <dbReference type="ARBA" id="ARBA00047851"/>
    </source>
</evidence>
<dbReference type="PANTHER" id="PTHR20857">
    <property type="entry name" value="THIAMINE-PHOSPHATE PYROPHOSPHORYLASE"/>
    <property type="match status" value="1"/>
</dbReference>
<sequence>MPRQDARWVERRSRLRGLYAVACGPDPVEQARAAVAGSASVVQLRLKDRPAGEVLEAARRIVALAAGRALVIVNDRADLALLADADGVHLGDDDLPPEEARRLLGPARLVGRTTRTLDEARAALAAGADHVGFGPIFATRTKQLAVPPRGLDALREVAAALPAPVVAIGGIDEASIERVAAAGAAAAAVVGDLFGNGDVRARAERLSAAFARGERGGP</sequence>
<dbReference type="InterPro" id="IPR036206">
    <property type="entry name" value="ThiamineP_synth_sf"/>
</dbReference>
<name>A0ABM7XD11_9BACT</name>
<evidence type="ECO:0000313" key="13">
    <source>
        <dbReference type="EMBL" id="BDG09769.1"/>
    </source>
</evidence>
<evidence type="ECO:0000256" key="9">
    <source>
        <dbReference type="HAMAP-Rule" id="MF_00097"/>
    </source>
</evidence>
<dbReference type="PANTHER" id="PTHR20857:SF15">
    <property type="entry name" value="THIAMINE-PHOSPHATE SYNTHASE"/>
    <property type="match status" value="1"/>
</dbReference>
<evidence type="ECO:0000256" key="1">
    <source>
        <dbReference type="ARBA" id="ARBA00005165"/>
    </source>
</evidence>
<keyword evidence="14" id="KW-1185">Reference proteome</keyword>
<keyword evidence="3 9" id="KW-0479">Metal-binding</keyword>
<evidence type="ECO:0000256" key="3">
    <source>
        <dbReference type="ARBA" id="ARBA00022723"/>
    </source>
</evidence>
<evidence type="ECO:0000259" key="12">
    <source>
        <dbReference type="Pfam" id="PF02581"/>
    </source>
</evidence>
<evidence type="ECO:0000256" key="10">
    <source>
        <dbReference type="RuleBase" id="RU003826"/>
    </source>
</evidence>
<protein>
    <recommendedName>
        <fullName evidence="9">Thiamine-phosphate synthase</fullName>
        <shortName evidence="9">TP synthase</shortName>
        <shortName evidence="9">TPS</shortName>
        <ecNumber evidence="9">2.5.1.3</ecNumber>
    </recommendedName>
    <alternativeName>
        <fullName evidence="9">Thiamine-phosphate pyrophosphorylase</fullName>
        <shortName evidence="9">TMP pyrophosphorylase</shortName>
        <shortName evidence="9">TMP-PPase</shortName>
    </alternativeName>
</protein>
<keyword evidence="4 9" id="KW-0460">Magnesium</keyword>
<feature type="domain" description="Thiamine phosphate synthase/TenI" evidence="12">
    <location>
        <begin position="23"/>
        <end position="191"/>
    </location>
</feature>
<comment type="catalytic activity">
    <reaction evidence="6 9 10">
        <text>4-methyl-5-(2-phosphooxyethyl)-thiazole + 4-amino-2-methyl-5-(diphosphooxymethyl)pyrimidine + H(+) = thiamine phosphate + diphosphate</text>
        <dbReference type="Rhea" id="RHEA:22328"/>
        <dbReference type="ChEBI" id="CHEBI:15378"/>
        <dbReference type="ChEBI" id="CHEBI:33019"/>
        <dbReference type="ChEBI" id="CHEBI:37575"/>
        <dbReference type="ChEBI" id="CHEBI:57841"/>
        <dbReference type="ChEBI" id="CHEBI:58296"/>
        <dbReference type="EC" id="2.5.1.3"/>
    </reaction>
</comment>
<comment type="similarity">
    <text evidence="9 10">Belongs to the thiamine-phosphate synthase family.</text>
</comment>
<comment type="cofactor">
    <cofactor evidence="9">
        <name>Mg(2+)</name>
        <dbReference type="ChEBI" id="CHEBI:18420"/>
    </cofactor>
    <text evidence="9">Binds 1 Mg(2+) ion per subunit.</text>
</comment>
<dbReference type="HAMAP" id="MF_00097">
    <property type="entry name" value="TMP_synthase"/>
    <property type="match status" value="1"/>
</dbReference>
<feature type="binding site" evidence="9">
    <location>
        <position position="75"/>
    </location>
    <ligand>
        <name>Mg(2+)</name>
        <dbReference type="ChEBI" id="CHEBI:18420"/>
    </ligand>
</feature>
<comment type="function">
    <text evidence="9">Condenses 4-methyl-5-(beta-hydroxyethyl)thiazole monophosphate (THZ-P) and 2-methyl-4-amino-5-hydroxymethyl pyrimidine pyrophosphate (HMP-PP) to form thiamine monophosphate (TMP).</text>
</comment>
<dbReference type="Pfam" id="PF02581">
    <property type="entry name" value="TMP-TENI"/>
    <property type="match status" value="1"/>
</dbReference>
<dbReference type="Proteomes" id="UP001162734">
    <property type="component" value="Chromosome"/>
</dbReference>
<organism evidence="13 14">
    <name type="scientific">Anaeromyxobacter paludicola</name>
    <dbReference type="NCBI Taxonomy" id="2918171"/>
    <lineage>
        <taxon>Bacteria</taxon>
        <taxon>Pseudomonadati</taxon>
        <taxon>Myxococcota</taxon>
        <taxon>Myxococcia</taxon>
        <taxon>Myxococcales</taxon>
        <taxon>Cystobacterineae</taxon>
        <taxon>Anaeromyxobacteraceae</taxon>
        <taxon>Anaeromyxobacter</taxon>
    </lineage>
</organism>
<keyword evidence="5 9" id="KW-0784">Thiamine biosynthesis</keyword>
<evidence type="ECO:0000256" key="2">
    <source>
        <dbReference type="ARBA" id="ARBA00022679"/>
    </source>
</evidence>
<dbReference type="SUPFAM" id="SSF51391">
    <property type="entry name" value="Thiamin phosphate synthase"/>
    <property type="match status" value="1"/>
</dbReference>
<evidence type="ECO:0000256" key="4">
    <source>
        <dbReference type="ARBA" id="ARBA00022842"/>
    </source>
</evidence>